<gene>
    <name evidence="2" type="ORF">N8I77_008017</name>
</gene>
<dbReference type="Proteomes" id="UP001265746">
    <property type="component" value="Unassembled WGS sequence"/>
</dbReference>
<comment type="caution">
    <text evidence="2">The sequence shown here is derived from an EMBL/GenBank/DDBJ whole genome shotgun (WGS) entry which is preliminary data.</text>
</comment>
<name>A0AAD9SEH6_PHOAM</name>
<feature type="domain" description="2EXR" evidence="1">
    <location>
        <begin position="4"/>
        <end position="102"/>
    </location>
</feature>
<dbReference type="EMBL" id="JAUJFL010000004">
    <property type="protein sequence ID" value="KAK2605158.1"/>
    <property type="molecule type" value="Genomic_DNA"/>
</dbReference>
<organism evidence="2 3">
    <name type="scientific">Phomopsis amygdali</name>
    <name type="common">Fusicoccum amygdali</name>
    <dbReference type="NCBI Taxonomy" id="1214568"/>
    <lineage>
        <taxon>Eukaryota</taxon>
        <taxon>Fungi</taxon>
        <taxon>Dikarya</taxon>
        <taxon>Ascomycota</taxon>
        <taxon>Pezizomycotina</taxon>
        <taxon>Sordariomycetes</taxon>
        <taxon>Sordariomycetidae</taxon>
        <taxon>Diaporthales</taxon>
        <taxon>Diaporthaceae</taxon>
        <taxon>Diaporthe</taxon>
    </lineage>
</organism>
<protein>
    <recommendedName>
        <fullName evidence="1">2EXR domain-containing protein</fullName>
    </recommendedName>
</protein>
<sequence length="257" mass="29429">MVNFEDLPVEMRSQIWAASLSNADMQGIYFFDPEDFGLDEHGEGSHADSDWEVEREVIVAFPTIMHLCRESREYAKSHLSLREDTFKGIDVPCRPYRPETDIFFVPHQHFDSFVTAVRTAQDDEYLGKLQEGKKAFCREIANLAFSSRILADEDAGMLAYFVTEMTALRHLFFVFGNTDTLDLSRPLALADLKTDKAELVHGKPRTKVHVEETLDGFMNEASLWEISDEATAPWDEYTGAWLFDMVAKRMDQVRGLI</sequence>
<evidence type="ECO:0000313" key="3">
    <source>
        <dbReference type="Proteomes" id="UP001265746"/>
    </source>
</evidence>
<reference evidence="2" key="1">
    <citation type="submission" date="2023-06" db="EMBL/GenBank/DDBJ databases">
        <authorList>
            <person name="Noh H."/>
        </authorList>
    </citation>
    <scope>NUCLEOTIDE SEQUENCE</scope>
    <source>
        <strain evidence="2">DUCC20226</strain>
    </source>
</reference>
<keyword evidence="3" id="KW-1185">Reference proteome</keyword>
<accession>A0AAD9SEH6</accession>
<evidence type="ECO:0000313" key="2">
    <source>
        <dbReference type="EMBL" id="KAK2605158.1"/>
    </source>
</evidence>
<proteinExistence type="predicted"/>
<dbReference type="InterPro" id="IPR045518">
    <property type="entry name" value="2EXR"/>
</dbReference>
<dbReference type="Pfam" id="PF20150">
    <property type="entry name" value="2EXR"/>
    <property type="match status" value="1"/>
</dbReference>
<dbReference type="AlphaFoldDB" id="A0AAD9SEH6"/>
<evidence type="ECO:0000259" key="1">
    <source>
        <dbReference type="Pfam" id="PF20150"/>
    </source>
</evidence>